<keyword evidence="2" id="KW-1185">Reference proteome</keyword>
<evidence type="ECO:0000313" key="2">
    <source>
        <dbReference type="Proteomes" id="UP000236928"/>
    </source>
</evidence>
<name>A0A2P4Z5R5_9CRYT</name>
<protein>
    <submittedName>
        <fullName evidence="1">Uncharacterized protein</fullName>
    </submittedName>
</protein>
<reference evidence="1 2" key="1">
    <citation type="submission" date="2014-04" db="EMBL/GenBank/DDBJ databases">
        <title>Comparative Genomics of Cryptosporidium Species.</title>
        <authorList>
            <person name="Silva J.C."/>
            <person name="Su Q."/>
            <person name="Chalmers R."/>
            <person name="Chibucos M.C."/>
            <person name="Elwin K."/>
            <person name="Godinez A."/>
            <person name="Guo F."/>
            <person name="Huynh K."/>
            <person name="Orvis J."/>
            <person name="Ott S."/>
            <person name="Sadzewicz L."/>
            <person name="Sengamalay N."/>
            <person name="Shetty A."/>
            <person name="Sun M."/>
            <person name="Tallon L."/>
            <person name="Xiao L."/>
            <person name="Zhang H."/>
            <person name="Fraser C.M."/>
            <person name="Zhu G."/>
            <person name="Kissinger J."/>
            <person name="Widmer G."/>
        </authorList>
    </citation>
    <scope>NUCLEOTIDE SEQUENCE [LARGE SCALE GENOMIC DNA]</scope>
    <source>
        <strain evidence="1 2">UKMEL1</strain>
    </source>
</reference>
<dbReference type="AlphaFoldDB" id="A0A2P4Z5R5"/>
<dbReference type="Proteomes" id="UP000236928">
    <property type="component" value="Unassembled WGS sequence"/>
</dbReference>
<comment type="caution">
    <text evidence="1">The sequence shown here is derived from an EMBL/GenBank/DDBJ whole genome shotgun (WGS) entry which is preliminary data.</text>
</comment>
<sequence length="951" mass="109541">MLKNLTFKPPTRSFIACCIEFRERQEFCRTNIMPLLLKRNSISKKLAISKSKTVEENAVSSKKELKNLIREITNAIRASPRKRRPSIREWIGEVKDLIRAREVVANERLNELQNKLLDAKVDYSNNIIMNELMLDKVVIRINSIVQRLDGLNFREESILEKIDYLDLKKMEVLTQVSDYLKEMLALSNKIEQISELIKNSKSLKSSEIYTLLSNLKDCTLKISLIENGRNFKLNIKNSIYSEISRILDYIFEILINQITSFLKMYCDWGQLDKIVQQVLSRKSSQCSLDGPPDLSKLERNERISHSIGILFVLASICIELGFECKELNGSASMELTKDYKNSKINVCEEIISRLGTEIANKVKPLFFSRNSSLSNIEKPEWLLETYFSLFKSHYEYLNSLWNNLNTNFMKLKNVEESNVKKACTNKYIPSYIDKEKYIEEMNKIVLVEPKKILSITLIYNLQNALRIFLRRALYKDGAAIRDNKTDCIFEKFVEHLLLIYRQWKDIDVETSMFIPFDLITNLNVNKLVLTKKSSIDGSFDEDNNILQMEDLSKTAVSWAKSAFTLVMGSPDSEYLEMFNKPSTFPSECGILDWYCILNRIYIAGQTLGYLSESLISSYIDKFNMKRTIHDLYSSICSHCGSSDQNIILKWFSETVVYISNESLSKNGQNLIMPIKSSSTRSQGIGSLILVLGYSIETVELLNAFSGKVMLFVDSCKSFENSQYYLENDKGSKCRIKDIILAKFHEIKIGLDCYPPKIFTERFSVPIIEQGIVKEFIGYIRGEWNRVGHKVGPMIPMASILLESVDIVYFTLVNLSQDINTRSLVISEPKLYNNFQGSIPNLKEEQKEKMGYISTMYERPIVMLKELKEEMINDIKLELTEVTIKPLIYSEIVIPSLEDLLNSNSISGNARLLFDDNLAKKVNELKYTFVLFSLFLSNSNLTEISKALSVNY</sequence>
<dbReference type="OrthoDB" id="339747at2759"/>
<dbReference type="VEuPathDB" id="CryptoDB:CmeUKMEL1_17220"/>
<accession>A0A2P4Z5R5</accession>
<proteinExistence type="predicted"/>
<evidence type="ECO:0000313" key="1">
    <source>
        <dbReference type="EMBL" id="POM85398.1"/>
    </source>
</evidence>
<dbReference type="EMBL" id="JIBK01000051">
    <property type="protein sequence ID" value="POM85398.1"/>
    <property type="molecule type" value="Genomic_DNA"/>
</dbReference>
<organism evidence="1 2">
    <name type="scientific">Cryptosporidium meleagridis</name>
    <dbReference type="NCBI Taxonomy" id="93969"/>
    <lineage>
        <taxon>Eukaryota</taxon>
        <taxon>Sar</taxon>
        <taxon>Alveolata</taxon>
        <taxon>Apicomplexa</taxon>
        <taxon>Conoidasida</taxon>
        <taxon>Coccidia</taxon>
        <taxon>Eucoccidiorida</taxon>
        <taxon>Eimeriorina</taxon>
        <taxon>Cryptosporidiidae</taxon>
        <taxon>Cryptosporidium</taxon>
    </lineage>
</organism>
<gene>
    <name evidence="1" type="ORF">CmeUKMEL1_17220</name>
</gene>